<dbReference type="Gene3D" id="3.20.20.70">
    <property type="entry name" value="Aldolase class I"/>
    <property type="match status" value="1"/>
</dbReference>
<proteinExistence type="inferred from homology"/>
<keyword evidence="7" id="KW-0560">Oxidoreductase</keyword>
<dbReference type="Proteomes" id="UP000198901">
    <property type="component" value="Unassembled WGS sequence"/>
</dbReference>
<evidence type="ECO:0000313" key="13">
    <source>
        <dbReference type="Proteomes" id="UP000198901"/>
    </source>
</evidence>
<comment type="catalytic activity">
    <reaction evidence="10">
        <text>3 propionate 3-nitronate + 3 O2 + H2O = 3 3-oxopropanoate + 2 nitrate + nitrite + H2O2 + 3 H(+)</text>
        <dbReference type="Rhea" id="RHEA:57332"/>
        <dbReference type="ChEBI" id="CHEBI:15377"/>
        <dbReference type="ChEBI" id="CHEBI:15378"/>
        <dbReference type="ChEBI" id="CHEBI:15379"/>
        <dbReference type="ChEBI" id="CHEBI:16240"/>
        <dbReference type="ChEBI" id="CHEBI:16301"/>
        <dbReference type="ChEBI" id="CHEBI:17632"/>
        <dbReference type="ChEBI" id="CHEBI:33190"/>
        <dbReference type="ChEBI" id="CHEBI:136067"/>
    </reaction>
</comment>
<dbReference type="STRING" id="563176.SAMN04488090_0372"/>
<evidence type="ECO:0000256" key="9">
    <source>
        <dbReference type="ARBA" id="ARBA00031155"/>
    </source>
</evidence>
<dbReference type="AlphaFoldDB" id="A0A1G9I818"/>
<evidence type="ECO:0000256" key="4">
    <source>
        <dbReference type="ARBA" id="ARBA00022630"/>
    </source>
</evidence>
<organism evidence="12 13">
    <name type="scientific">Siphonobacter aquaeclarae</name>
    <dbReference type="NCBI Taxonomy" id="563176"/>
    <lineage>
        <taxon>Bacteria</taxon>
        <taxon>Pseudomonadati</taxon>
        <taxon>Bacteroidota</taxon>
        <taxon>Cytophagia</taxon>
        <taxon>Cytophagales</taxon>
        <taxon>Cytophagaceae</taxon>
        <taxon>Siphonobacter</taxon>
    </lineage>
</organism>
<name>A0A1G9I818_9BACT</name>
<keyword evidence="5" id="KW-0288">FMN</keyword>
<dbReference type="GO" id="GO:0018580">
    <property type="term" value="F:nitronate monooxygenase activity"/>
    <property type="evidence" value="ECO:0007669"/>
    <property type="project" value="InterPro"/>
</dbReference>
<keyword evidence="4" id="KW-0285">Flavoprotein</keyword>
<evidence type="ECO:0000256" key="5">
    <source>
        <dbReference type="ARBA" id="ARBA00022643"/>
    </source>
</evidence>
<evidence type="ECO:0000256" key="2">
    <source>
        <dbReference type="ARBA" id="ARBA00009881"/>
    </source>
</evidence>
<keyword evidence="3" id="KW-0216">Detoxification</keyword>
<dbReference type="GO" id="GO:0009636">
    <property type="term" value="P:response to toxic substance"/>
    <property type="evidence" value="ECO:0007669"/>
    <property type="project" value="UniProtKB-KW"/>
</dbReference>
<keyword evidence="8 12" id="KW-0503">Monooxygenase</keyword>
<keyword evidence="13" id="KW-1185">Reference proteome</keyword>
<evidence type="ECO:0000256" key="8">
    <source>
        <dbReference type="ARBA" id="ARBA00023033"/>
    </source>
</evidence>
<dbReference type="InterPro" id="IPR004136">
    <property type="entry name" value="NMO"/>
</dbReference>
<protein>
    <recommendedName>
        <fullName evidence="11">Nitronate monooxygenase</fullName>
    </recommendedName>
    <alternativeName>
        <fullName evidence="9">Propionate 3-nitronate monooxygenase</fullName>
    </alternativeName>
</protein>
<evidence type="ECO:0000256" key="11">
    <source>
        <dbReference type="ARBA" id="ARBA00067136"/>
    </source>
</evidence>
<dbReference type="PANTHER" id="PTHR42747">
    <property type="entry name" value="NITRONATE MONOOXYGENASE-RELATED"/>
    <property type="match status" value="1"/>
</dbReference>
<accession>A0A1G9I818</accession>
<evidence type="ECO:0000256" key="1">
    <source>
        <dbReference type="ARBA" id="ARBA00001917"/>
    </source>
</evidence>
<evidence type="ECO:0000313" key="12">
    <source>
        <dbReference type="EMBL" id="SDL21378.1"/>
    </source>
</evidence>
<dbReference type="PANTHER" id="PTHR42747:SF3">
    <property type="entry name" value="NITRONATE MONOOXYGENASE-RELATED"/>
    <property type="match status" value="1"/>
</dbReference>
<dbReference type="FunFam" id="3.20.20.70:FF:000154">
    <property type="entry name" value="Probable nitronate monooxygenase"/>
    <property type="match status" value="1"/>
</dbReference>
<dbReference type="OrthoDB" id="9778912at2"/>
<dbReference type="EMBL" id="FNGS01000001">
    <property type="protein sequence ID" value="SDL21378.1"/>
    <property type="molecule type" value="Genomic_DNA"/>
</dbReference>
<gene>
    <name evidence="12" type="ORF">SAMN04488090_0372</name>
</gene>
<dbReference type="GO" id="GO:0000166">
    <property type="term" value="F:nucleotide binding"/>
    <property type="evidence" value="ECO:0007669"/>
    <property type="project" value="UniProtKB-KW"/>
</dbReference>
<dbReference type="Pfam" id="PF03060">
    <property type="entry name" value="NMO"/>
    <property type="match status" value="1"/>
</dbReference>
<comment type="cofactor">
    <cofactor evidence="1">
        <name>FMN</name>
        <dbReference type="ChEBI" id="CHEBI:58210"/>
    </cofactor>
</comment>
<sequence>MTHEFLRLAGVRYPIVQAPMLGVTTPEMVAAVAEAGGLGSLPVGGLSPEKTEELIRQTRKLTSKPFAVNLFAHRIPEMPELQAMREFLDDLAGDLGLAVSAELPARHYTYSDQIEVLVREQIRFVSFTFGVPDDEALNRLRENGAVLNGTATSLKEALYLDEKDVQVITVQGIEAGGHRGSFLEEEPLPQVGLMALLPTVADRIQRPVLAAGAISSGKSACAAMLLGAAGVQVGTLFVGSHESRAIAAWKEQLQRAVDTDTVLTRAFSGRWARGLRNEMQETIEASGIPIPDYPFQNSLSTALRQEAQRRDDGRFTNLWAGQNPFRAPMEPAAAIIRQLVEEMKSLELKNKVFIE</sequence>
<dbReference type="CDD" id="cd04730">
    <property type="entry name" value="NPD_like"/>
    <property type="match status" value="1"/>
</dbReference>
<evidence type="ECO:0000256" key="7">
    <source>
        <dbReference type="ARBA" id="ARBA00023002"/>
    </source>
</evidence>
<dbReference type="InterPro" id="IPR013785">
    <property type="entry name" value="Aldolase_TIM"/>
</dbReference>
<dbReference type="SUPFAM" id="SSF51412">
    <property type="entry name" value="Inosine monophosphate dehydrogenase (IMPDH)"/>
    <property type="match status" value="1"/>
</dbReference>
<comment type="similarity">
    <text evidence="2">Belongs to the nitronate monooxygenase family. NMO class I subfamily.</text>
</comment>
<keyword evidence="6" id="KW-0547">Nucleotide-binding</keyword>
<reference evidence="12 13" key="1">
    <citation type="submission" date="2016-10" db="EMBL/GenBank/DDBJ databases">
        <authorList>
            <person name="de Groot N.N."/>
        </authorList>
    </citation>
    <scope>NUCLEOTIDE SEQUENCE [LARGE SCALE GENOMIC DNA]</scope>
    <source>
        <strain evidence="12 13">DSM 21668</strain>
    </source>
</reference>
<evidence type="ECO:0000256" key="10">
    <source>
        <dbReference type="ARBA" id="ARBA00049401"/>
    </source>
</evidence>
<evidence type="ECO:0000256" key="3">
    <source>
        <dbReference type="ARBA" id="ARBA00022575"/>
    </source>
</evidence>
<dbReference type="RefSeq" id="WP_093196941.1">
    <property type="nucleotide sequence ID" value="NZ_FNGS01000001.1"/>
</dbReference>
<evidence type="ECO:0000256" key="6">
    <source>
        <dbReference type="ARBA" id="ARBA00022741"/>
    </source>
</evidence>